<comment type="caution">
    <text evidence="9">The sequence shown here is derived from an EMBL/GenBank/DDBJ whole genome shotgun (WGS) entry which is preliminary data.</text>
</comment>
<dbReference type="STRING" id="1081109.A0A166VIV0"/>
<dbReference type="InterPro" id="IPR050590">
    <property type="entry name" value="Exosome_comp_Rrp42_subfam"/>
</dbReference>
<comment type="subcellular location">
    <subcellularLocation>
        <location evidence="1">Cytoplasm</location>
    </subcellularLocation>
    <subcellularLocation>
        <location evidence="2">Nucleus</location>
        <location evidence="2">Nucleolus</location>
    </subcellularLocation>
</comment>
<feature type="domain" description="Exoribonuclease phosphorolytic" evidence="8">
    <location>
        <begin position="35"/>
        <end position="207"/>
    </location>
</feature>
<evidence type="ECO:0000259" key="8">
    <source>
        <dbReference type="Pfam" id="PF01138"/>
    </source>
</evidence>
<dbReference type="Gene3D" id="3.30.230.70">
    <property type="entry name" value="GHMP Kinase, N-terminal domain"/>
    <property type="match status" value="1"/>
</dbReference>
<evidence type="ECO:0000256" key="2">
    <source>
        <dbReference type="ARBA" id="ARBA00004604"/>
    </source>
</evidence>
<evidence type="ECO:0000313" key="9">
    <source>
        <dbReference type="EMBL" id="OAA33711.1"/>
    </source>
</evidence>
<dbReference type="AlphaFoldDB" id="A0A166VIV0"/>
<dbReference type="InterPro" id="IPR001247">
    <property type="entry name" value="ExoRNase_PH_dom1"/>
</dbReference>
<evidence type="ECO:0000256" key="5">
    <source>
        <dbReference type="ARBA" id="ARBA00022835"/>
    </source>
</evidence>
<dbReference type="InterPro" id="IPR027408">
    <property type="entry name" value="PNPase/RNase_PH_dom_sf"/>
</dbReference>
<dbReference type="GO" id="GO:0000467">
    <property type="term" value="P:exonucleolytic trimming to generate mature 3'-end of 5.8S rRNA from tricistronic rRNA transcript (SSU-rRNA, 5.8S rRNA, LSU-rRNA)"/>
    <property type="evidence" value="ECO:0007669"/>
    <property type="project" value="TreeGrafter"/>
</dbReference>
<dbReference type="GO" id="GO:0071028">
    <property type="term" value="P:nuclear mRNA surveillance"/>
    <property type="evidence" value="ECO:0007669"/>
    <property type="project" value="TreeGrafter"/>
</dbReference>
<evidence type="ECO:0000256" key="6">
    <source>
        <dbReference type="ARBA" id="ARBA00042523"/>
    </source>
</evidence>
<comment type="similarity">
    <text evidence="3">Belongs to the RNase PH family.</text>
</comment>
<dbReference type="Proteomes" id="UP000078544">
    <property type="component" value="Unassembled WGS sequence"/>
</dbReference>
<proteinExistence type="inferred from homology"/>
<evidence type="ECO:0000256" key="4">
    <source>
        <dbReference type="ARBA" id="ARBA00022490"/>
    </source>
</evidence>
<gene>
    <name evidence="9" type="ORF">AAL_01176</name>
</gene>
<dbReference type="GO" id="GO:0005730">
    <property type="term" value="C:nucleolus"/>
    <property type="evidence" value="ECO:0007669"/>
    <property type="project" value="UniProtKB-SubCell"/>
</dbReference>
<dbReference type="GO" id="GO:0034476">
    <property type="term" value="P:U5 snRNA 3'-end processing"/>
    <property type="evidence" value="ECO:0007669"/>
    <property type="project" value="TreeGrafter"/>
</dbReference>
<dbReference type="Pfam" id="PF01138">
    <property type="entry name" value="RNase_PH"/>
    <property type="match status" value="1"/>
</dbReference>
<evidence type="ECO:0000256" key="3">
    <source>
        <dbReference type="ARBA" id="ARBA00006678"/>
    </source>
</evidence>
<dbReference type="GO" id="GO:0071038">
    <property type="term" value="P:TRAMP-dependent tRNA surveillance pathway"/>
    <property type="evidence" value="ECO:0007669"/>
    <property type="project" value="TreeGrafter"/>
</dbReference>
<feature type="compositionally biased region" description="Low complexity" evidence="7">
    <location>
        <begin position="325"/>
        <end position="336"/>
    </location>
</feature>
<reference evidence="9 10" key="1">
    <citation type="journal article" date="2016" name="Genome Biol. Evol.">
        <title>Divergent and convergent evolution of fungal pathogenicity.</title>
        <authorList>
            <person name="Shang Y."/>
            <person name="Xiao G."/>
            <person name="Zheng P."/>
            <person name="Cen K."/>
            <person name="Zhan S."/>
            <person name="Wang C."/>
        </authorList>
    </citation>
    <scope>NUCLEOTIDE SEQUENCE [LARGE SCALE GENOMIC DNA]</scope>
    <source>
        <strain evidence="9 10">RCEF 2490</strain>
    </source>
</reference>
<keyword evidence="4" id="KW-0963">Cytoplasm</keyword>
<dbReference type="PANTHER" id="PTHR11097:SF8">
    <property type="entry name" value="EXOSOME COMPLEX COMPONENT RRP42"/>
    <property type="match status" value="1"/>
</dbReference>
<dbReference type="GO" id="GO:0071035">
    <property type="term" value="P:nuclear polyadenylation-dependent rRNA catabolic process"/>
    <property type="evidence" value="ECO:0007669"/>
    <property type="project" value="TreeGrafter"/>
</dbReference>
<dbReference type="GO" id="GO:0000177">
    <property type="term" value="C:cytoplasmic exosome (RNase complex)"/>
    <property type="evidence" value="ECO:0007669"/>
    <property type="project" value="TreeGrafter"/>
</dbReference>
<evidence type="ECO:0000256" key="7">
    <source>
        <dbReference type="SAM" id="MobiDB-lite"/>
    </source>
</evidence>
<dbReference type="EMBL" id="AZGY01000001">
    <property type="protein sequence ID" value="OAA33711.1"/>
    <property type="molecule type" value="Genomic_DNA"/>
</dbReference>
<dbReference type="GO" id="GO:0000176">
    <property type="term" value="C:nuclear exosome (RNase complex)"/>
    <property type="evidence" value="ECO:0007669"/>
    <property type="project" value="TreeGrafter"/>
</dbReference>
<keyword evidence="5" id="KW-0271">Exosome</keyword>
<dbReference type="InterPro" id="IPR020568">
    <property type="entry name" value="Ribosomal_Su5_D2-typ_SF"/>
</dbReference>
<sequence length="386" mass="42051">MATQTTLLSPAELAYLHNSLTLSPPIRPDGRTSTQFRPLTAETGILPGTNGSARVCFSDGTEAIVGVKAEIEKSDEVRDVDDTEGTANTSSSRAMRARGDWLEMAIEIPGQRDDEASKAFLAEMLREALLADREFSKRLYINRRFHWRLFLDVRSLQFEILDPAVRFVWTFCSDNGAAQILLISPPLSYPLPLLSLTTHLALLATRLPRLKSEGDEDPMFDDDWQSSTHLYPRDGAAVDDDSRPPITLLVVAVADNVIFDPSREELAVAETALAISVSEVRKSRDPAAGDMETDSKRQLRLLSMRTIDPPSRLTPPGVPHVSNVTSAAPASTTQTPGGQQSNEEGVWKAPVGGTKYAVLDGIMDIVLESGGVVDEILDGLEGVDLD</sequence>
<evidence type="ECO:0000256" key="1">
    <source>
        <dbReference type="ARBA" id="ARBA00004496"/>
    </source>
</evidence>
<accession>A0A166VIV0</accession>
<dbReference type="PANTHER" id="PTHR11097">
    <property type="entry name" value="EXOSOME COMPLEX EXONUCLEASE RIBOSOMAL RNA PROCESSING PROTEIN"/>
    <property type="match status" value="1"/>
</dbReference>
<dbReference type="GO" id="GO:0016075">
    <property type="term" value="P:rRNA catabolic process"/>
    <property type="evidence" value="ECO:0007669"/>
    <property type="project" value="TreeGrafter"/>
</dbReference>
<dbReference type="OrthoDB" id="272245at2759"/>
<dbReference type="GO" id="GO:0034475">
    <property type="term" value="P:U4 snRNA 3'-end processing"/>
    <property type="evidence" value="ECO:0007669"/>
    <property type="project" value="TreeGrafter"/>
</dbReference>
<evidence type="ECO:0000313" key="10">
    <source>
        <dbReference type="Proteomes" id="UP000078544"/>
    </source>
</evidence>
<organism evidence="9 10">
    <name type="scientific">Moelleriella libera RCEF 2490</name>
    <dbReference type="NCBI Taxonomy" id="1081109"/>
    <lineage>
        <taxon>Eukaryota</taxon>
        <taxon>Fungi</taxon>
        <taxon>Dikarya</taxon>
        <taxon>Ascomycota</taxon>
        <taxon>Pezizomycotina</taxon>
        <taxon>Sordariomycetes</taxon>
        <taxon>Hypocreomycetidae</taxon>
        <taxon>Hypocreales</taxon>
        <taxon>Clavicipitaceae</taxon>
        <taxon>Moelleriella</taxon>
    </lineage>
</organism>
<protein>
    <recommendedName>
        <fullName evidence="6">Ribosomal RNA-processing protein 42</fullName>
    </recommendedName>
</protein>
<dbReference type="GO" id="GO:0035925">
    <property type="term" value="F:mRNA 3'-UTR AU-rich region binding"/>
    <property type="evidence" value="ECO:0007669"/>
    <property type="project" value="TreeGrafter"/>
</dbReference>
<dbReference type="GO" id="GO:0034473">
    <property type="term" value="P:U1 snRNA 3'-end processing"/>
    <property type="evidence" value="ECO:0007669"/>
    <property type="project" value="TreeGrafter"/>
</dbReference>
<feature type="region of interest" description="Disordered" evidence="7">
    <location>
        <begin position="307"/>
        <end position="346"/>
    </location>
</feature>
<name>A0A166VIV0_9HYPO</name>
<dbReference type="SUPFAM" id="SSF54211">
    <property type="entry name" value="Ribosomal protein S5 domain 2-like"/>
    <property type="match status" value="1"/>
</dbReference>
<keyword evidence="10" id="KW-1185">Reference proteome</keyword>